<dbReference type="GO" id="GO:0005524">
    <property type="term" value="F:ATP binding"/>
    <property type="evidence" value="ECO:0007669"/>
    <property type="project" value="InterPro"/>
</dbReference>
<dbReference type="Pfam" id="PF13541">
    <property type="entry name" value="ChlI"/>
    <property type="match status" value="1"/>
</dbReference>
<accession>A0A259TZ29</accession>
<dbReference type="SUPFAM" id="SSF52540">
    <property type="entry name" value="P-loop containing nucleoside triphosphate hydrolases"/>
    <property type="match status" value="1"/>
</dbReference>
<organism evidence="3 4">
    <name type="scientific">Rubricoccus marinus</name>
    <dbReference type="NCBI Taxonomy" id="716817"/>
    <lineage>
        <taxon>Bacteria</taxon>
        <taxon>Pseudomonadati</taxon>
        <taxon>Rhodothermota</taxon>
        <taxon>Rhodothermia</taxon>
        <taxon>Rhodothermales</taxon>
        <taxon>Rubricoccaceae</taxon>
        <taxon>Rubricoccus</taxon>
    </lineage>
</organism>
<protein>
    <submittedName>
        <fullName evidence="3">Magnesium chelatase</fullName>
    </submittedName>
</protein>
<evidence type="ECO:0000313" key="4">
    <source>
        <dbReference type="Proteomes" id="UP000216446"/>
    </source>
</evidence>
<dbReference type="AlphaFoldDB" id="A0A259TZ29"/>
<evidence type="ECO:0000259" key="2">
    <source>
        <dbReference type="SMART" id="SM00382"/>
    </source>
</evidence>
<proteinExistence type="inferred from homology"/>
<dbReference type="OrthoDB" id="9813147at2"/>
<gene>
    <name evidence="3" type="ORF">BSZ36_07650</name>
</gene>
<dbReference type="RefSeq" id="WP_094547539.1">
    <property type="nucleotide sequence ID" value="NZ_MQWB01000001.1"/>
</dbReference>
<dbReference type="InterPro" id="IPR004482">
    <property type="entry name" value="Mg_chelat-rel"/>
</dbReference>
<comment type="similarity">
    <text evidence="1">Belongs to the Mg-chelatase subunits D/I family. ComM subfamily.</text>
</comment>
<dbReference type="PANTHER" id="PTHR32039:SF7">
    <property type="entry name" value="COMPETENCE PROTEIN COMM"/>
    <property type="match status" value="1"/>
</dbReference>
<dbReference type="InterPro" id="IPR020568">
    <property type="entry name" value="Ribosomal_Su5_D2-typ_SF"/>
</dbReference>
<dbReference type="Gene3D" id="3.30.230.10">
    <property type="match status" value="1"/>
</dbReference>
<reference evidence="3 4" key="1">
    <citation type="submission" date="2016-11" db="EMBL/GenBank/DDBJ databases">
        <title>Study of marine rhodopsin-containing bacteria.</title>
        <authorList>
            <person name="Yoshizawa S."/>
            <person name="Kumagai Y."/>
            <person name="Kogure K."/>
        </authorList>
    </citation>
    <scope>NUCLEOTIDE SEQUENCE [LARGE SCALE GENOMIC DNA]</scope>
    <source>
        <strain evidence="3 4">SG-29</strain>
    </source>
</reference>
<dbReference type="FunCoup" id="A0A259TZ29">
    <property type="interactions" value="295"/>
</dbReference>
<dbReference type="Gene3D" id="3.40.50.300">
    <property type="entry name" value="P-loop containing nucleotide triphosphate hydrolases"/>
    <property type="match status" value="1"/>
</dbReference>
<dbReference type="InParanoid" id="A0A259TZ29"/>
<dbReference type="SMART" id="SM00382">
    <property type="entry name" value="AAA"/>
    <property type="match status" value="1"/>
</dbReference>
<dbReference type="InterPro" id="IPR025158">
    <property type="entry name" value="Mg_chelat-rel_C"/>
</dbReference>
<dbReference type="InterPro" id="IPR045006">
    <property type="entry name" value="CHLI-like"/>
</dbReference>
<dbReference type="InterPro" id="IPR027417">
    <property type="entry name" value="P-loop_NTPase"/>
</dbReference>
<evidence type="ECO:0000256" key="1">
    <source>
        <dbReference type="ARBA" id="ARBA00006354"/>
    </source>
</evidence>
<dbReference type="Pfam" id="PF13335">
    <property type="entry name" value="Mg_chelatase_C"/>
    <property type="match status" value="1"/>
</dbReference>
<dbReference type="EMBL" id="MQWB01000001">
    <property type="protein sequence ID" value="OZC02857.1"/>
    <property type="molecule type" value="Genomic_DNA"/>
</dbReference>
<dbReference type="Proteomes" id="UP000216446">
    <property type="component" value="Unassembled WGS sequence"/>
</dbReference>
<comment type="caution">
    <text evidence="3">The sequence shown here is derived from an EMBL/GenBank/DDBJ whole genome shotgun (WGS) entry which is preliminary data.</text>
</comment>
<feature type="domain" description="AAA+ ATPase" evidence="2">
    <location>
        <begin position="217"/>
        <end position="402"/>
    </location>
</feature>
<dbReference type="InterPro" id="IPR014721">
    <property type="entry name" value="Ribsml_uS5_D2-typ_fold_subgr"/>
</dbReference>
<dbReference type="SUPFAM" id="SSF54211">
    <property type="entry name" value="Ribosomal protein S5 domain 2-like"/>
    <property type="match status" value="1"/>
</dbReference>
<keyword evidence="4" id="KW-1185">Reference proteome</keyword>
<evidence type="ECO:0000313" key="3">
    <source>
        <dbReference type="EMBL" id="OZC02857.1"/>
    </source>
</evidence>
<sequence length="518" mass="55208">MFSRVWSRAVLGVDALPIEIETHIEPNLPRWTVVGLPDGAVRESRDRIIAALTNSDLPRPRGAITINLAPADVRKEGSAFDLPMALGLLAATGRNGPLIAPEVLDEIVIVGELSLDGSVRPVRGVLPMAAHAAASGVRAMVVPKENAPEAAVVEGLEVYAVESLREAYTFLAEEQGRGVQFVRQESPPHARGDRLDDFSDVKGQEGVKRALEVAAAGGHNALMVGPPGSGKTMLARRLPGILPPLTNAEALETTKIHSVGGMLNGQARSGLVTERPFRAPHHTISNAGLCGGGSNPMPGEISLAHHGVLFLDELPEFERSVLEVLRQPLEEGAITIARARATVHFPARFMLLASMNPCPCGHAGDPHKPCVCAPGQVQRYLAKVSGPLLDRIDLHVEVTPVPFDDLNRDRPAEPSTNVRERVVAARQRQAERFAGTSAHCNAQMPARDVRRYCKPDAGGLALLKAAIARLGLSARAHDRVLKVARTIADLAGASGVSAEHVAEAVQYRSLDRSGWGMG</sequence>
<dbReference type="NCBIfam" id="TIGR00368">
    <property type="entry name" value="YifB family Mg chelatase-like AAA ATPase"/>
    <property type="match status" value="1"/>
</dbReference>
<name>A0A259TZ29_9BACT</name>
<dbReference type="InterPro" id="IPR000523">
    <property type="entry name" value="Mg_chelatse_chII-like_cat_dom"/>
</dbReference>
<dbReference type="Pfam" id="PF01078">
    <property type="entry name" value="Mg_chelatase"/>
    <property type="match status" value="1"/>
</dbReference>
<dbReference type="PANTHER" id="PTHR32039">
    <property type="entry name" value="MAGNESIUM-CHELATASE SUBUNIT CHLI"/>
    <property type="match status" value="1"/>
</dbReference>
<dbReference type="InterPro" id="IPR003593">
    <property type="entry name" value="AAA+_ATPase"/>
</dbReference>
<dbReference type="CDD" id="cd00009">
    <property type="entry name" value="AAA"/>
    <property type="match status" value="1"/>
</dbReference>